<organism evidence="6 7">
    <name type="scientific">Endobacterium cereale</name>
    <dbReference type="NCBI Taxonomy" id="2663029"/>
    <lineage>
        <taxon>Bacteria</taxon>
        <taxon>Pseudomonadati</taxon>
        <taxon>Pseudomonadota</taxon>
        <taxon>Alphaproteobacteria</taxon>
        <taxon>Hyphomicrobiales</taxon>
        <taxon>Rhizobiaceae</taxon>
        <taxon>Endobacterium</taxon>
    </lineage>
</organism>
<dbReference type="InterPro" id="IPR011006">
    <property type="entry name" value="CheY-like_superfamily"/>
</dbReference>
<reference evidence="6 7" key="1">
    <citation type="submission" date="2019-11" db="EMBL/GenBank/DDBJ databases">
        <title>Genome analysis of Rhizobacterium cereale a novel genus and species isolated from maize roots in North Spain.</title>
        <authorList>
            <person name="Menendez E."/>
            <person name="Flores-Felix J.D."/>
            <person name="Ramirez-Bahena M.-H."/>
            <person name="Igual J.M."/>
            <person name="Garcia-Fraile P."/>
            <person name="Peix A."/>
            <person name="Velazquez E."/>
        </authorList>
    </citation>
    <scope>NUCLEOTIDE SEQUENCE [LARGE SCALE GENOMIC DNA]</scope>
    <source>
        <strain evidence="6 7">RZME27</strain>
    </source>
</reference>
<dbReference type="Pfam" id="PF00072">
    <property type="entry name" value="Response_reg"/>
    <property type="match status" value="1"/>
</dbReference>
<evidence type="ECO:0000256" key="3">
    <source>
        <dbReference type="ARBA" id="ARBA00023163"/>
    </source>
</evidence>
<evidence type="ECO:0000256" key="2">
    <source>
        <dbReference type="ARBA" id="ARBA00023015"/>
    </source>
</evidence>
<evidence type="ECO:0000256" key="4">
    <source>
        <dbReference type="PROSITE-ProRule" id="PRU00169"/>
    </source>
</evidence>
<dbReference type="AlphaFoldDB" id="A0A6A8A5S0"/>
<evidence type="ECO:0000313" key="7">
    <source>
        <dbReference type="Proteomes" id="UP000435138"/>
    </source>
</evidence>
<dbReference type="PANTHER" id="PTHR44591">
    <property type="entry name" value="STRESS RESPONSE REGULATOR PROTEIN 1"/>
    <property type="match status" value="1"/>
</dbReference>
<name>A0A6A8A5S0_9HYPH</name>
<evidence type="ECO:0000259" key="5">
    <source>
        <dbReference type="PROSITE" id="PS50110"/>
    </source>
</evidence>
<dbReference type="InterPro" id="IPR050595">
    <property type="entry name" value="Bact_response_regulator"/>
</dbReference>
<protein>
    <submittedName>
        <fullName evidence="6">Response regulator</fullName>
    </submittedName>
</protein>
<dbReference type="GO" id="GO:0000160">
    <property type="term" value="P:phosphorelay signal transduction system"/>
    <property type="evidence" value="ECO:0007669"/>
    <property type="project" value="InterPro"/>
</dbReference>
<evidence type="ECO:0000313" key="6">
    <source>
        <dbReference type="EMBL" id="MQY46625.1"/>
    </source>
</evidence>
<dbReference type="Proteomes" id="UP000435138">
    <property type="component" value="Unassembled WGS sequence"/>
</dbReference>
<dbReference type="SUPFAM" id="SSF52172">
    <property type="entry name" value="CheY-like"/>
    <property type="match status" value="1"/>
</dbReference>
<feature type="domain" description="Response regulatory" evidence="5">
    <location>
        <begin position="8"/>
        <end position="119"/>
    </location>
</feature>
<dbReference type="RefSeq" id="WP_153354112.1">
    <property type="nucleotide sequence ID" value="NZ_JAYKOO010000014.1"/>
</dbReference>
<accession>A0A6A8A5S0</accession>
<gene>
    <name evidence="6" type="ORF">GAO09_11285</name>
</gene>
<dbReference type="SMART" id="SM00448">
    <property type="entry name" value="REC"/>
    <property type="match status" value="1"/>
</dbReference>
<dbReference type="EMBL" id="WIXI01000041">
    <property type="protein sequence ID" value="MQY46625.1"/>
    <property type="molecule type" value="Genomic_DNA"/>
</dbReference>
<comment type="caution">
    <text evidence="6">The sequence shown here is derived from an EMBL/GenBank/DDBJ whole genome shotgun (WGS) entry which is preliminary data.</text>
</comment>
<keyword evidence="3" id="KW-0804">Transcription</keyword>
<keyword evidence="7" id="KW-1185">Reference proteome</keyword>
<dbReference type="PANTHER" id="PTHR44591:SF3">
    <property type="entry name" value="RESPONSE REGULATORY DOMAIN-CONTAINING PROTEIN"/>
    <property type="match status" value="1"/>
</dbReference>
<keyword evidence="1 4" id="KW-0597">Phosphoprotein</keyword>
<sequence length="120" mass="12970">MEDPVTTRILIVDDEPLIALTAVDMVEALGYEAIEAHSGAEALEILVNGQKIDLLITDHSMPGMSGADLVREARLIKPELAVMVSTGYAELPEGFEEGTQFLSKPYSELDLSAKIEAAIR</sequence>
<evidence type="ECO:0000256" key="1">
    <source>
        <dbReference type="ARBA" id="ARBA00022553"/>
    </source>
</evidence>
<dbReference type="PROSITE" id="PS50110">
    <property type="entry name" value="RESPONSE_REGULATORY"/>
    <property type="match status" value="1"/>
</dbReference>
<proteinExistence type="predicted"/>
<dbReference type="InterPro" id="IPR001789">
    <property type="entry name" value="Sig_transdc_resp-reg_receiver"/>
</dbReference>
<keyword evidence="2" id="KW-0805">Transcription regulation</keyword>
<dbReference type="Gene3D" id="3.40.50.2300">
    <property type="match status" value="1"/>
</dbReference>
<feature type="modified residue" description="4-aspartylphosphate" evidence="4">
    <location>
        <position position="58"/>
    </location>
</feature>